<dbReference type="InterPro" id="IPR015991">
    <property type="entry name" value="TatD/YcfH-like"/>
</dbReference>
<evidence type="ECO:0000313" key="5">
    <source>
        <dbReference type="Proteomes" id="UP000034732"/>
    </source>
</evidence>
<dbReference type="SUPFAM" id="SSF51556">
    <property type="entry name" value="Metallo-dependent hydrolases"/>
    <property type="match status" value="1"/>
</dbReference>
<gene>
    <name evidence="4" type="ORF">UX44_C0004G0006</name>
</gene>
<feature type="binding site" evidence="3">
    <location>
        <position position="131"/>
    </location>
    <ligand>
        <name>a divalent metal cation</name>
        <dbReference type="ChEBI" id="CHEBI:60240"/>
        <label>2</label>
    </ligand>
</feature>
<dbReference type="NCBIfam" id="TIGR00010">
    <property type="entry name" value="YchF/TatD family DNA exonuclease"/>
    <property type="match status" value="1"/>
</dbReference>
<dbReference type="PANTHER" id="PTHR46124:SF2">
    <property type="entry name" value="D-AMINOACYL-TRNA DEACYLASE"/>
    <property type="match status" value="1"/>
</dbReference>
<name>A0A0G1PG74_UNCKA</name>
<dbReference type="AlphaFoldDB" id="A0A0G1PG74"/>
<feature type="binding site" evidence="3">
    <location>
        <position position="8"/>
    </location>
    <ligand>
        <name>a divalent metal cation</name>
        <dbReference type="ChEBI" id="CHEBI:60240"/>
        <label>1</label>
    </ligand>
</feature>
<dbReference type="CDD" id="cd01310">
    <property type="entry name" value="TatD_DNAse"/>
    <property type="match status" value="1"/>
</dbReference>
<dbReference type="GO" id="GO:0046872">
    <property type="term" value="F:metal ion binding"/>
    <property type="evidence" value="ECO:0007669"/>
    <property type="project" value="UniProtKB-KW"/>
</dbReference>
<proteinExistence type="predicted"/>
<reference evidence="4 5" key="1">
    <citation type="journal article" date="2015" name="Nature">
        <title>rRNA introns, odd ribosomes, and small enigmatic genomes across a large radiation of phyla.</title>
        <authorList>
            <person name="Brown C.T."/>
            <person name="Hug L.A."/>
            <person name="Thomas B.C."/>
            <person name="Sharon I."/>
            <person name="Castelle C.J."/>
            <person name="Singh A."/>
            <person name="Wilkins M.J."/>
            <person name="Williams K.H."/>
            <person name="Banfield J.F."/>
        </authorList>
    </citation>
    <scope>NUCLEOTIDE SEQUENCE [LARGE SCALE GENOMIC DNA]</scope>
</reference>
<dbReference type="GO" id="GO:0016788">
    <property type="term" value="F:hydrolase activity, acting on ester bonds"/>
    <property type="evidence" value="ECO:0007669"/>
    <property type="project" value="InterPro"/>
</dbReference>
<dbReference type="PATRIC" id="fig|1619107.3.peg.105"/>
<feature type="binding site" evidence="3">
    <location>
        <position position="206"/>
    </location>
    <ligand>
        <name>a divalent metal cation</name>
        <dbReference type="ChEBI" id="CHEBI:60240"/>
        <label>1</label>
    </ligand>
</feature>
<feature type="binding site" evidence="3">
    <location>
        <position position="93"/>
    </location>
    <ligand>
        <name>a divalent metal cation</name>
        <dbReference type="ChEBI" id="CHEBI:60240"/>
        <label>1</label>
    </ligand>
</feature>
<keyword evidence="1 3" id="KW-0479">Metal-binding</keyword>
<dbReference type="FunFam" id="3.20.20.140:FF:000005">
    <property type="entry name" value="TatD family hydrolase"/>
    <property type="match status" value="1"/>
</dbReference>
<dbReference type="PANTHER" id="PTHR46124">
    <property type="entry name" value="D-AMINOACYL-TRNA DEACYLASE"/>
    <property type="match status" value="1"/>
</dbReference>
<dbReference type="Gene3D" id="3.20.20.140">
    <property type="entry name" value="Metal-dependent hydrolases"/>
    <property type="match status" value="1"/>
</dbReference>
<comment type="caution">
    <text evidence="4">The sequence shown here is derived from an EMBL/GenBank/DDBJ whole genome shotgun (WGS) entry which is preliminary data.</text>
</comment>
<keyword evidence="2 4" id="KW-0378">Hydrolase</keyword>
<evidence type="ECO:0000256" key="2">
    <source>
        <dbReference type="ARBA" id="ARBA00022801"/>
    </source>
</evidence>
<protein>
    <submittedName>
        <fullName evidence="4">Hydrolase, TatD family</fullName>
    </submittedName>
</protein>
<dbReference type="InterPro" id="IPR001130">
    <property type="entry name" value="TatD-like"/>
</dbReference>
<dbReference type="EMBL" id="LCMF01000004">
    <property type="protein sequence ID" value="KKU31642.1"/>
    <property type="molecule type" value="Genomic_DNA"/>
</dbReference>
<dbReference type="Pfam" id="PF01026">
    <property type="entry name" value="TatD_DNase"/>
    <property type="match status" value="1"/>
</dbReference>
<evidence type="ECO:0000256" key="3">
    <source>
        <dbReference type="PIRSR" id="PIRSR005902-1"/>
    </source>
</evidence>
<accession>A0A0G1PG74</accession>
<dbReference type="PIRSF" id="PIRSF005902">
    <property type="entry name" value="DNase_TatD"/>
    <property type="match status" value="1"/>
</dbReference>
<feature type="binding site" evidence="3">
    <location>
        <position position="156"/>
    </location>
    <ligand>
        <name>a divalent metal cation</name>
        <dbReference type="ChEBI" id="CHEBI:60240"/>
        <label>2</label>
    </ligand>
</feature>
<dbReference type="Proteomes" id="UP000034732">
    <property type="component" value="Unassembled WGS sequence"/>
</dbReference>
<feature type="binding site" evidence="3">
    <location>
        <position position="6"/>
    </location>
    <ligand>
        <name>a divalent metal cation</name>
        <dbReference type="ChEBI" id="CHEBI:60240"/>
        <label>1</label>
    </ligand>
</feature>
<dbReference type="InterPro" id="IPR032466">
    <property type="entry name" value="Metal_Hydrolase"/>
</dbReference>
<organism evidence="4 5">
    <name type="scientific">candidate division WWE3 bacterium GW2011_GWA1_46_21</name>
    <dbReference type="NCBI Taxonomy" id="1619107"/>
    <lineage>
        <taxon>Bacteria</taxon>
        <taxon>Katanobacteria</taxon>
    </lineage>
</organism>
<sequence length="257" mass="28190">MFIDSHCHLTSPKYKDAEKVVEGAKGAGVVKLITVGTSVADSKASLAVAEKFANVYSTAGIYPHEDKNSNIGDVKIALQSIAGLSKKVVGIGECGIDITNRKNQRPIGDQINLFQAQIELALETGLPLIIHNRNGDEHILSLLDKNRSKGLKGVVHCFTGSWDFAQKILAFGFYISFSGIITYPTGNDILETVINVPPDRFLVETDAPYLPPQPYKDTPNEPKYVRIVAEQIAKVRNTPLDFVEKQTYNNTCALFNI</sequence>
<dbReference type="GO" id="GO:0004536">
    <property type="term" value="F:DNA nuclease activity"/>
    <property type="evidence" value="ECO:0007669"/>
    <property type="project" value="InterPro"/>
</dbReference>
<evidence type="ECO:0000256" key="1">
    <source>
        <dbReference type="ARBA" id="ARBA00022723"/>
    </source>
</evidence>
<evidence type="ECO:0000313" key="4">
    <source>
        <dbReference type="EMBL" id="KKU31642.1"/>
    </source>
</evidence>